<name>A0A2R5GDX9_9STRA</name>
<dbReference type="AlphaFoldDB" id="A0A2R5GDX9"/>
<evidence type="ECO:0000313" key="4">
    <source>
        <dbReference type="Proteomes" id="UP000241890"/>
    </source>
</evidence>
<dbReference type="PANTHER" id="PTHR10845:SF192">
    <property type="entry name" value="DOUBLE HIT, ISOFORM B"/>
    <property type="match status" value="1"/>
</dbReference>
<sequence>MPMTASIEDSSRASRRSMLLEPDVDDVLFSLQGPPYTRDDLRDFMKSEFNAENVDFWARAEEYRQVFGDAQAPKMVRVTAGLSKDHASVSKEITDTYLQTGAPHEVNISSGMRDQALRKVSEGDLEAFATPQQEVRNLIAADSFPRFIKRATNQNLTKSHADWRKRFGIKLFILALILMGGIFALELTDVLHTPFVRLAPWIVFVGGISYYISGRWRV</sequence>
<dbReference type="OrthoDB" id="196547at2759"/>
<comment type="caution">
    <text evidence="3">The sequence shown here is derived from an EMBL/GenBank/DDBJ whole genome shotgun (WGS) entry which is preliminary data.</text>
</comment>
<dbReference type="InParanoid" id="A0A2R5GDX9"/>
<keyword evidence="1" id="KW-0472">Membrane</keyword>
<dbReference type="SUPFAM" id="SSF48097">
    <property type="entry name" value="Regulator of G-protein signaling, RGS"/>
    <property type="match status" value="1"/>
</dbReference>
<keyword evidence="1" id="KW-1133">Transmembrane helix</keyword>
<dbReference type="Gene3D" id="1.10.167.10">
    <property type="entry name" value="Regulator of G-protein Signalling 4, domain 2"/>
    <property type="match status" value="1"/>
</dbReference>
<dbReference type="SMART" id="SM00315">
    <property type="entry name" value="RGS"/>
    <property type="match status" value="1"/>
</dbReference>
<protein>
    <submittedName>
        <fullName evidence="3">Regulator of G-protein signaling 21</fullName>
    </submittedName>
</protein>
<dbReference type="PROSITE" id="PS50132">
    <property type="entry name" value="RGS"/>
    <property type="match status" value="1"/>
</dbReference>
<evidence type="ECO:0000313" key="3">
    <source>
        <dbReference type="EMBL" id="GBG29140.1"/>
    </source>
</evidence>
<dbReference type="InterPro" id="IPR044926">
    <property type="entry name" value="RGS_subdomain_2"/>
</dbReference>
<dbReference type="InterPro" id="IPR036305">
    <property type="entry name" value="RGS_sf"/>
</dbReference>
<organism evidence="3 4">
    <name type="scientific">Hondaea fermentalgiana</name>
    <dbReference type="NCBI Taxonomy" id="2315210"/>
    <lineage>
        <taxon>Eukaryota</taxon>
        <taxon>Sar</taxon>
        <taxon>Stramenopiles</taxon>
        <taxon>Bigyra</taxon>
        <taxon>Labyrinthulomycetes</taxon>
        <taxon>Thraustochytrida</taxon>
        <taxon>Thraustochytriidae</taxon>
        <taxon>Hondaea</taxon>
    </lineage>
</organism>
<dbReference type="Proteomes" id="UP000241890">
    <property type="component" value="Unassembled WGS sequence"/>
</dbReference>
<gene>
    <name evidence="3" type="ORF">FCC1311_053632</name>
</gene>
<reference evidence="3 4" key="1">
    <citation type="submission" date="2017-12" db="EMBL/GenBank/DDBJ databases">
        <title>Sequencing, de novo assembly and annotation of complete genome of a new Thraustochytrid species, strain FCC1311.</title>
        <authorList>
            <person name="Sedici K."/>
            <person name="Godart F."/>
            <person name="Aiese Cigliano R."/>
            <person name="Sanseverino W."/>
            <person name="Barakat M."/>
            <person name="Ortet P."/>
            <person name="Marechal E."/>
            <person name="Cagnac O."/>
            <person name="Amato A."/>
        </authorList>
    </citation>
    <scope>NUCLEOTIDE SEQUENCE [LARGE SCALE GENOMIC DNA]</scope>
</reference>
<proteinExistence type="predicted"/>
<dbReference type="Pfam" id="PF00615">
    <property type="entry name" value="RGS"/>
    <property type="match status" value="1"/>
</dbReference>
<evidence type="ECO:0000256" key="1">
    <source>
        <dbReference type="SAM" id="Phobius"/>
    </source>
</evidence>
<dbReference type="PRINTS" id="PR01301">
    <property type="entry name" value="RGSPROTEIN"/>
</dbReference>
<dbReference type="EMBL" id="BEYU01000053">
    <property type="protein sequence ID" value="GBG29140.1"/>
    <property type="molecule type" value="Genomic_DNA"/>
</dbReference>
<evidence type="ECO:0000259" key="2">
    <source>
        <dbReference type="PROSITE" id="PS50132"/>
    </source>
</evidence>
<feature type="domain" description="RGS" evidence="2">
    <location>
        <begin position="41"/>
        <end position="157"/>
    </location>
</feature>
<feature type="transmembrane region" description="Helical" evidence="1">
    <location>
        <begin position="191"/>
        <end position="212"/>
    </location>
</feature>
<keyword evidence="4" id="KW-1185">Reference proteome</keyword>
<keyword evidence="1" id="KW-0812">Transmembrane</keyword>
<feature type="transmembrane region" description="Helical" evidence="1">
    <location>
        <begin position="167"/>
        <end position="185"/>
    </location>
</feature>
<dbReference type="InterPro" id="IPR016137">
    <property type="entry name" value="RGS"/>
</dbReference>
<dbReference type="PANTHER" id="PTHR10845">
    <property type="entry name" value="REGULATOR OF G PROTEIN SIGNALING"/>
    <property type="match status" value="1"/>
</dbReference>
<accession>A0A2R5GDX9</accession>